<dbReference type="KEGG" id="sfug:CNQ36_00930"/>
<dbReference type="InterPro" id="IPR036259">
    <property type="entry name" value="MFS_trans_sf"/>
</dbReference>
<dbReference type="PANTHER" id="PTHR42718:SF46">
    <property type="entry name" value="BLR6921 PROTEIN"/>
    <property type="match status" value="1"/>
</dbReference>
<dbReference type="RefSeq" id="WP_121544524.1">
    <property type="nucleotide sequence ID" value="NZ_CP023407.1"/>
</dbReference>
<dbReference type="Pfam" id="PF07690">
    <property type="entry name" value="MFS_1"/>
    <property type="match status" value="1"/>
</dbReference>
<dbReference type="PROSITE" id="PS50850">
    <property type="entry name" value="MFS"/>
    <property type="match status" value="1"/>
</dbReference>
<evidence type="ECO:0000256" key="4">
    <source>
        <dbReference type="ARBA" id="ARBA00022692"/>
    </source>
</evidence>
<evidence type="ECO:0000256" key="2">
    <source>
        <dbReference type="ARBA" id="ARBA00022448"/>
    </source>
</evidence>
<dbReference type="Gene3D" id="1.20.1250.20">
    <property type="entry name" value="MFS general substrate transporter like domains"/>
    <property type="match status" value="1"/>
</dbReference>
<sequence length="477" mass="48396">MSTESPVSAADRAAPGTTLGARERMALLVLLTASFTLAVDFSILNVALPRIGRDVGFGPADLQWISTAFAVCAAGFTLFFGRCADLFGRRRQFLLGIALLGVASLAGGLADEPWLLLLARVAQGVATAAVTPAALSLLTTSFPEGPLREKALGLNGALMAAGFTTGAVLGGLLTDLVNWRWAFFVNVIVAVLVLAVGPAVLKETTAERRPRLDVPGAVTVTLALVAGVYGLTQAGEHSWGDVRSWGALLFAAAMALVFLATERAVSEPLVPLGVLLRRTTGWANLAGIIAFATETSVVFLLTLHLQNDRGYTPLQTGLTFAVLGAGTVIGGLVAPRIINRVGGKRAIVAGLLVQAAGTLPLAFLGDASVWLIVLLAATFTGGVANLVAIVGFMVTATSGLPDGEQGLATGLATMSQQVGITLGTPVMSAIATAAGASATGQVMPGVTTALAANAAICVVAAVLVGLAVPGARKAMTA</sequence>
<keyword evidence="4 8" id="KW-0812">Transmembrane</keyword>
<evidence type="ECO:0000313" key="11">
    <source>
        <dbReference type="Proteomes" id="UP000282170"/>
    </source>
</evidence>
<feature type="transmembrane region" description="Helical" evidence="8">
    <location>
        <begin position="346"/>
        <end position="364"/>
    </location>
</feature>
<keyword evidence="11" id="KW-1185">Reference proteome</keyword>
<feature type="transmembrane region" description="Helical" evidence="8">
    <location>
        <begin position="450"/>
        <end position="471"/>
    </location>
</feature>
<feature type="transmembrane region" description="Helical" evidence="8">
    <location>
        <begin position="212"/>
        <end position="232"/>
    </location>
</feature>
<evidence type="ECO:0000256" key="6">
    <source>
        <dbReference type="ARBA" id="ARBA00023136"/>
    </source>
</evidence>
<keyword evidence="5 8" id="KW-1133">Transmembrane helix</keyword>
<feature type="transmembrane region" description="Helical" evidence="8">
    <location>
        <begin position="25"/>
        <end position="44"/>
    </location>
</feature>
<dbReference type="Proteomes" id="UP000282170">
    <property type="component" value="Chromosome"/>
</dbReference>
<dbReference type="InterPro" id="IPR011701">
    <property type="entry name" value="MFS"/>
</dbReference>
<feature type="transmembrane region" description="Helical" evidence="8">
    <location>
        <begin position="179"/>
        <end position="200"/>
    </location>
</feature>
<feature type="domain" description="Major facilitator superfamily (MFS) profile" evidence="9">
    <location>
        <begin position="26"/>
        <end position="472"/>
    </location>
</feature>
<feature type="transmembrane region" description="Helical" evidence="8">
    <location>
        <begin position="116"/>
        <end position="139"/>
    </location>
</feature>
<dbReference type="PANTHER" id="PTHR42718">
    <property type="entry name" value="MAJOR FACILITATOR SUPERFAMILY MULTIDRUG TRANSPORTER MFSC"/>
    <property type="match status" value="1"/>
</dbReference>
<dbReference type="GO" id="GO:0005886">
    <property type="term" value="C:plasma membrane"/>
    <property type="evidence" value="ECO:0007669"/>
    <property type="project" value="UniProtKB-SubCell"/>
</dbReference>
<feature type="transmembrane region" description="Helical" evidence="8">
    <location>
        <begin position="370"/>
        <end position="397"/>
    </location>
</feature>
<feature type="transmembrane region" description="Helical" evidence="8">
    <location>
        <begin position="64"/>
        <end position="81"/>
    </location>
</feature>
<dbReference type="SUPFAM" id="SSF103473">
    <property type="entry name" value="MFS general substrate transporter"/>
    <property type="match status" value="1"/>
</dbReference>
<feature type="transmembrane region" description="Helical" evidence="8">
    <location>
        <begin position="418"/>
        <end position="438"/>
    </location>
</feature>
<name>A0A494UL81_9ACTN</name>
<dbReference type="InterPro" id="IPR020846">
    <property type="entry name" value="MFS_dom"/>
</dbReference>
<keyword evidence="2" id="KW-0813">Transport</keyword>
<feature type="transmembrane region" description="Helical" evidence="8">
    <location>
        <begin position="282"/>
        <end position="305"/>
    </location>
</feature>
<dbReference type="GO" id="GO:0022857">
    <property type="term" value="F:transmembrane transporter activity"/>
    <property type="evidence" value="ECO:0007669"/>
    <property type="project" value="InterPro"/>
</dbReference>
<gene>
    <name evidence="10" type="ORF">CNQ36_00930</name>
</gene>
<evidence type="ECO:0000256" key="8">
    <source>
        <dbReference type="SAM" id="Phobius"/>
    </source>
</evidence>
<dbReference type="Gene3D" id="1.20.1720.10">
    <property type="entry name" value="Multidrug resistance protein D"/>
    <property type="match status" value="1"/>
</dbReference>
<dbReference type="PRINTS" id="PR01036">
    <property type="entry name" value="TCRTETB"/>
</dbReference>
<organism evidence="10 11">
    <name type="scientific">Streptomyces fungicidicus</name>
    <dbReference type="NCBI Taxonomy" id="68203"/>
    <lineage>
        <taxon>Bacteria</taxon>
        <taxon>Bacillati</taxon>
        <taxon>Actinomycetota</taxon>
        <taxon>Actinomycetes</taxon>
        <taxon>Kitasatosporales</taxon>
        <taxon>Streptomycetaceae</taxon>
        <taxon>Streptomyces</taxon>
    </lineage>
</organism>
<evidence type="ECO:0000256" key="5">
    <source>
        <dbReference type="ARBA" id="ARBA00022989"/>
    </source>
</evidence>
<evidence type="ECO:0000313" key="10">
    <source>
        <dbReference type="EMBL" id="AYL34117.1"/>
    </source>
</evidence>
<evidence type="ECO:0000256" key="3">
    <source>
        <dbReference type="ARBA" id="ARBA00022475"/>
    </source>
</evidence>
<feature type="transmembrane region" description="Helical" evidence="8">
    <location>
        <begin position="151"/>
        <end position="173"/>
    </location>
</feature>
<feature type="transmembrane region" description="Helical" evidence="8">
    <location>
        <begin position="317"/>
        <end position="334"/>
    </location>
</feature>
<keyword evidence="3" id="KW-1003">Cell membrane</keyword>
<evidence type="ECO:0000256" key="7">
    <source>
        <dbReference type="ARBA" id="ARBA00023251"/>
    </source>
</evidence>
<dbReference type="GeneID" id="93881334"/>
<keyword evidence="6 8" id="KW-0472">Membrane</keyword>
<dbReference type="GO" id="GO:0046677">
    <property type="term" value="P:response to antibiotic"/>
    <property type="evidence" value="ECO:0007669"/>
    <property type="project" value="UniProtKB-KW"/>
</dbReference>
<keyword evidence="7" id="KW-0046">Antibiotic resistance</keyword>
<proteinExistence type="predicted"/>
<accession>A0A494UL81</accession>
<feature type="transmembrane region" description="Helical" evidence="8">
    <location>
        <begin position="93"/>
        <end position="110"/>
    </location>
</feature>
<protein>
    <submittedName>
        <fullName evidence="10">MFS transporter</fullName>
    </submittedName>
</protein>
<feature type="transmembrane region" description="Helical" evidence="8">
    <location>
        <begin position="244"/>
        <end position="261"/>
    </location>
</feature>
<reference evidence="10 11" key="1">
    <citation type="submission" date="2017-09" db="EMBL/GenBank/DDBJ databases">
        <authorList>
            <person name="Zhang H."/>
            <person name="Hu S."/>
            <person name="Xu J."/>
            <person name="He Z."/>
        </authorList>
    </citation>
    <scope>NUCLEOTIDE SEQUENCE [LARGE SCALE GENOMIC DNA]</scope>
    <source>
        <strain evidence="10 11">TXX3120</strain>
    </source>
</reference>
<evidence type="ECO:0000256" key="1">
    <source>
        <dbReference type="ARBA" id="ARBA00004651"/>
    </source>
</evidence>
<comment type="subcellular location">
    <subcellularLocation>
        <location evidence="1">Cell membrane</location>
        <topology evidence="1">Multi-pass membrane protein</topology>
    </subcellularLocation>
</comment>
<dbReference type="CDD" id="cd17321">
    <property type="entry name" value="MFS_MMR_MDR_like"/>
    <property type="match status" value="1"/>
</dbReference>
<dbReference type="AlphaFoldDB" id="A0A494UL81"/>
<dbReference type="EMBL" id="CP023407">
    <property type="protein sequence ID" value="AYL34117.1"/>
    <property type="molecule type" value="Genomic_DNA"/>
</dbReference>
<evidence type="ECO:0000259" key="9">
    <source>
        <dbReference type="PROSITE" id="PS50850"/>
    </source>
</evidence>